<evidence type="ECO:0000259" key="9">
    <source>
        <dbReference type="Pfam" id="PF00108"/>
    </source>
</evidence>
<dbReference type="PANTHER" id="PTHR18919:SF107">
    <property type="entry name" value="ACETYL-COA ACETYLTRANSFERASE, CYTOSOLIC"/>
    <property type="match status" value="1"/>
</dbReference>
<comment type="caution">
    <text evidence="11">The sequence shown here is derived from an EMBL/GenBank/DDBJ whole genome shotgun (WGS) entry which is preliminary data.</text>
</comment>
<keyword evidence="12" id="KW-1185">Reference proteome</keyword>
<evidence type="ECO:0000256" key="3">
    <source>
        <dbReference type="ARBA" id="ARBA00022679"/>
    </source>
</evidence>
<accession>A0A949U4Q9</accession>
<dbReference type="PROSITE" id="PS00737">
    <property type="entry name" value="THIOLASE_2"/>
    <property type="match status" value="1"/>
</dbReference>
<dbReference type="Proteomes" id="UP000694308">
    <property type="component" value="Unassembled WGS sequence"/>
</dbReference>
<dbReference type="RefSeq" id="WP_218323486.1">
    <property type="nucleotide sequence ID" value="NZ_JAEEGC010000176.1"/>
</dbReference>
<dbReference type="InterPro" id="IPR020616">
    <property type="entry name" value="Thiolase_N"/>
</dbReference>
<dbReference type="AlphaFoldDB" id="A0A949U4Q9"/>
<dbReference type="Pfam" id="PF00108">
    <property type="entry name" value="Thiolase_N"/>
    <property type="match status" value="1"/>
</dbReference>
<evidence type="ECO:0000256" key="6">
    <source>
        <dbReference type="ARBA" id="ARBA00044137"/>
    </source>
</evidence>
<evidence type="ECO:0000256" key="1">
    <source>
        <dbReference type="ARBA" id="ARBA00004496"/>
    </source>
</evidence>
<evidence type="ECO:0000259" key="10">
    <source>
        <dbReference type="Pfam" id="PF02803"/>
    </source>
</evidence>
<dbReference type="PROSITE" id="PS00099">
    <property type="entry name" value="THIOLASE_3"/>
    <property type="match status" value="1"/>
</dbReference>
<evidence type="ECO:0000313" key="12">
    <source>
        <dbReference type="Proteomes" id="UP000694308"/>
    </source>
</evidence>
<comment type="catalytic activity">
    <reaction evidence="7">
        <text>2 acetyl-CoA = acetoacetyl-CoA + CoA</text>
        <dbReference type="Rhea" id="RHEA:21036"/>
        <dbReference type="ChEBI" id="CHEBI:57286"/>
        <dbReference type="ChEBI" id="CHEBI:57287"/>
        <dbReference type="ChEBI" id="CHEBI:57288"/>
        <dbReference type="EC" id="2.3.1.9"/>
    </reaction>
</comment>
<name>A0A949U4Q9_9CLOT</name>
<evidence type="ECO:0000256" key="7">
    <source>
        <dbReference type="ARBA" id="ARBA00051550"/>
    </source>
</evidence>
<keyword evidence="4 8" id="KW-0012">Acyltransferase</keyword>
<dbReference type="InterPro" id="IPR020613">
    <property type="entry name" value="Thiolase_CS"/>
</dbReference>
<dbReference type="CDD" id="cd00751">
    <property type="entry name" value="thiolase"/>
    <property type="match status" value="1"/>
</dbReference>
<feature type="domain" description="Thiolase N-terminal" evidence="9">
    <location>
        <begin position="4"/>
        <end position="261"/>
    </location>
</feature>
<feature type="domain" description="Thiolase C-terminal" evidence="10">
    <location>
        <begin position="270"/>
        <end position="391"/>
    </location>
</feature>
<sequence length="391" mass="41052">MKEVVIVSAVRTPVGNFGGTLKDVSAVDLGALVIKEAVKRANIKPELVDEVVMGNVIQAGVGQSLARQALLKAGLPEEVPGFTLNKLCGSGVRTVSLAAQMIKAGDADVVVAGGAENMSAAPYLLPDVRWGQRMGDGKIVDSMMHDALIDTILGYHMGVTAENIAERWNLTRGMQDEFSAASQRKAEAAIKAGKFKDEIVPVVIKTRKGEVIFDTDEFPRFGTSVEALAKLKPAFKKDGTVTAGNASGLNDGAAAVVVMSAEKASELGIKPMAKIVSYGSKGLDPTIMGYGPFYATKKALEAANLTIDDIDLIEANEAFAAQSLAVAKDLNFDMSKVNVNGGAIALGHPLGCSGTKILTTLLYEMQRRDVKKGLATLCIGGGMGTAIIIER</sequence>
<dbReference type="Pfam" id="PF02803">
    <property type="entry name" value="Thiolase_C"/>
    <property type="match status" value="1"/>
</dbReference>
<evidence type="ECO:0000256" key="8">
    <source>
        <dbReference type="RuleBase" id="RU003557"/>
    </source>
</evidence>
<comment type="subcellular location">
    <subcellularLocation>
        <location evidence="1">Cytoplasm</location>
    </subcellularLocation>
</comment>
<proteinExistence type="inferred from homology"/>
<dbReference type="EMBL" id="JAEEGC010000176">
    <property type="protein sequence ID" value="MBV7276404.1"/>
    <property type="molecule type" value="Genomic_DNA"/>
</dbReference>
<keyword evidence="3 8" id="KW-0808">Transferase</keyword>
<dbReference type="InterPro" id="IPR020610">
    <property type="entry name" value="Thiolase_AS"/>
</dbReference>
<dbReference type="NCBIfam" id="TIGR01930">
    <property type="entry name" value="AcCoA-C-Actrans"/>
    <property type="match status" value="1"/>
</dbReference>
<dbReference type="PROSITE" id="PS00098">
    <property type="entry name" value="THIOLASE_1"/>
    <property type="match status" value="1"/>
</dbReference>
<dbReference type="GO" id="GO:0003985">
    <property type="term" value="F:acetyl-CoA C-acetyltransferase activity"/>
    <property type="evidence" value="ECO:0007669"/>
    <property type="project" value="UniProtKB-EC"/>
</dbReference>
<dbReference type="PANTHER" id="PTHR18919">
    <property type="entry name" value="ACETYL-COA C-ACYLTRANSFERASE"/>
    <property type="match status" value="1"/>
</dbReference>
<evidence type="ECO:0000313" key="11">
    <source>
        <dbReference type="EMBL" id="MBV7276404.1"/>
    </source>
</evidence>
<dbReference type="InterPro" id="IPR020617">
    <property type="entry name" value="Thiolase_C"/>
</dbReference>
<organism evidence="11 12">
    <name type="scientific">Clostridium thailandense</name>
    <dbReference type="NCBI Taxonomy" id="2794346"/>
    <lineage>
        <taxon>Bacteria</taxon>
        <taxon>Bacillati</taxon>
        <taxon>Bacillota</taxon>
        <taxon>Clostridia</taxon>
        <taxon>Eubacteriales</taxon>
        <taxon>Clostridiaceae</taxon>
        <taxon>Clostridium</taxon>
    </lineage>
</organism>
<reference evidence="11" key="1">
    <citation type="submission" date="2020-12" db="EMBL/GenBank/DDBJ databases">
        <title>Clostridium thailandense sp. nov., a novel acetogenic bacterium isolated from peat land soil in Thailand.</title>
        <authorList>
            <person name="Chaikitkaew S."/>
            <person name="Birkeland N.K."/>
        </authorList>
    </citation>
    <scope>NUCLEOTIDE SEQUENCE</scope>
    <source>
        <strain evidence="11">PL3</strain>
    </source>
</reference>
<evidence type="ECO:0000256" key="4">
    <source>
        <dbReference type="ARBA" id="ARBA00023315"/>
    </source>
</evidence>
<dbReference type="InterPro" id="IPR020615">
    <property type="entry name" value="Thiolase_acyl_enz_int_AS"/>
</dbReference>
<dbReference type="FunFam" id="3.40.47.10:FF:000010">
    <property type="entry name" value="Acetyl-CoA acetyltransferase (Thiolase)"/>
    <property type="match status" value="1"/>
</dbReference>
<dbReference type="PIRSF" id="PIRSF000429">
    <property type="entry name" value="Ac-CoA_Ac_transf"/>
    <property type="match status" value="1"/>
</dbReference>
<evidence type="ECO:0000256" key="2">
    <source>
        <dbReference type="ARBA" id="ARBA00010982"/>
    </source>
</evidence>
<gene>
    <name evidence="11" type="ORF">I6U48_26330</name>
</gene>
<dbReference type="InterPro" id="IPR002155">
    <property type="entry name" value="Thiolase"/>
</dbReference>
<dbReference type="GO" id="GO:0005737">
    <property type="term" value="C:cytoplasm"/>
    <property type="evidence" value="ECO:0007669"/>
    <property type="project" value="UniProtKB-SubCell"/>
</dbReference>
<protein>
    <recommendedName>
        <fullName evidence="6">Acetyl-CoA acetyltransferase</fullName>
    </recommendedName>
    <alternativeName>
        <fullName evidence="5">Acetoacetyl-CoA thiolase</fullName>
    </alternativeName>
</protein>
<comment type="similarity">
    <text evidence="2 8">Belongs to the thiolase-like superfamily. Thiolase family.</text>
</comment>
<evidence type="ECO:0000256" key="5">
    <source>
        <dbReference type="ARBA" id="ARBA00030755"/>
    </source>
</evidence>